<evidence type="ECO:0000313" key="3">
    <source>
        <dbReference type="Proteomes" id="UP000334380"/>
    </source>
</evidence>
<feature type="transmembrane region" description="Helical" evidence="1">
    <location>
        <begin position="215"/>
        <end position="235"/>
    </location>
</feature>
<keyword evidence="1" id="KW-1133">Transmembrane helix</keyword>
<keyword evidence="1" id="KW-0812">Transmembrane</keyword>
<sequence>MSVPRLQNACETHDAHDAHDADKVSAASAAAFSPAPRRTRHRAARVATGLALLAASGVALAHPGHPGHDAASSFVAGFVHPLTGADHLCAMIVVGLWSALTSKRVWLAPLTFVAMLAAGGLLGMSYGAGLPGVEPMIAVSLLVLGLMLATRAKLPAGAGAAVVGAFAIFHGVAHGAELPAEASAMHYVAGFLLATAVLHSVGIVAGVALRHRTAWLPRALGAGVLVYGASLLAAAT</sequence>
<dbReference type="InterPro" id="IPR007038">
    <property type="entry name" value="HupE_UreJ"/>
</dbReference>
<reference evidence="2 3" key="1">
    <citation type="submission" date="2019-08" db="EMBL/GenBank/DDBJ databases">
        <authorList>
            <person name="Peeters C."/>
        </authorList>
    </citation>
    <scope>NUCLEOTIDE SEQUENCE [LARGE SCALE GENOMIC DNA]</scope>
    <source>
        <strain evidence="2 3">LMG 31013</strain>
    </source>
</reference>
<dbReference type="PIRSF" id="PIRSF016919">
    <property type="entry name" value="HupE_UreJ"/>
    <property type="match status" value="1"/>
</dbReference>
<gene>
    <name evidence="2" type="ORF">PTE31013_00324</name>
</gene>
<dbReference type="AlphaFoldDB" id="A0A5E4RU66"/>
<evidence type="ECO:0000256" key="1">
    <source>
        <dbReference type="SAM" id="Phobius"/>
    </source>
</evidence>
<keyword evidence="3" id="KW-1185">Reference proteome</keyword>
<keyword evidence="1" id="KW-0472">Membrane</keyword>
<feature type="transmembrane region" description="Helical" evidence="1">
    <location>
        <begin position="74"/>
        <end position="98"/>
    </location>
</feature>
<feature type="transmembrane region" description="Helical" evidence="1">
    <location>
        <begin position="43"/>
        <end position="62"/>
    </location>
</feature>
<accession>A0A5E4RU66</accession>
<feature type="transmembrane region" description="Helical" evidence="1">
    <location>
        <begin position="105"/>
        <end position="126"/>
    </location>
</feature>
<dbReference type="Pfam" id="PF04955">
    <property type="entry name" value="HupE_UreJ"/>
    <property type="match status" value="1"/>
</dbReference>
<feature type="transmembrane region" description="Helical" evidence="1">
    <location>
        <begin position="156"/>
        <end position="173"/>
    </location>
</feature>
<name>A0A5E4RU66_9BURK</name>
<evidence type="ECO:0000313" key="2">
    <source>
        <dbReference type="EMBL" id="VVD65428.1"/>
    </source>
</evidence>
<feature type="transmembrane region" description="Helical" evidence="1">
    <location>
        <begin position="132"/>
        <end position="149"/>
    </location>
</feature>
<protein>
    <submittedName>
        <fullName evidence="2">Urease accessory protein UreJ</fullName>
    </submittedName>
</protein>
<proteinExistence type="predicted"/>
<organism evidence="2 3">
    <name type="scientific">Pandoraea terrigena</name>
    <dbReference type="NCBI Taxonomy" id="2508292"/>
    <lineage>
        <taxon>Bacteria</taxon>
        <taxon>Pseudomonadati</taxon>
        <taxon>Pseudomonadota</taxon>
        <taxon>Betaproteobacteria</taxon>
        <taxon>Burkholderiales</taxon>
        <taxon>Burkholderiaceae</taxon>
        <taxon>Pandoraea</taxon>
    </lineage>
</organism>
<feature type="transmembrane region" description="Helical" evidence="1">
    <location>
        <begin position="185"/>
        <end position="208"/>
    </location>
</feature>
<dbReference type="EMBL" id="CABPRU010000001">
    <property type="protein sequence ID" value="VVD65428.1"/>
    <property type="molecule type" value="Genomic_DNA"/>
</dbReference>
<dbReference type="Proteomes" id="UP000334380">
    <property type="component" value="Unassembled WGS sequence"/>
</dbReference>